<feature type="chain" id="PRO_5008139359" evidence="1">
    <location>
        <begin position="29"/>
        <end position="115"/>
    </location>
</feature>
<dbReference type="GeneID" id="121590522"/>
<dbReference type="STRING" id="30066.A0A182VA08"/>
<evidence type="ECO:0000256" key="1">
    <source>
        <dbReference type="SAM" id="SignalP"/>
    </source>
</evidence>
<evidence type="ECO:0000313" key="3">
    <source>
        <dbReference type="Proteomes" id="UP000075903"/>
    </source>
</evidence>
<keyword evidence="3" id="KW-1185">Reference proteome</keyword>
<organism evidence="2 3">
    <name type="scientific">Anopheles merus</name>
    <name type="common">Mosquito</name>
    <dbReference type="NCBI Taxonomy" id="30066"/>
    <lineage>
        <taxon>Eukaryota</taxon>
        <taxon>Metazoa</taxon>
        <taxon>Ecdysozoa</taxon>
        <taxon>Arthropoda</taxon>
        <taxon>Hexapoda</taxon>
        <taxon>Insecta</taxon>
        <taxon>Pterygota</taxon>
        <taxon>Neoptera</taxon>
        <taxon>Endopterygota</taxon>
        <taxon>Diptera</taxon>
        <taxon>Nematocera</taxon>
        <taxon>Culicoidea</taxon>
        <taxon>Culicidae</taxon>
        <taxon>Anophelinae</taxon>
        <taxon>Anopheles</taxon>
    </lineage>
</organism>
<evidence type="ECO:0000313" key="2">
    <source>
        <dbReference type="EnsemblMetazoa" id="AMEM011397-PA"/>
    </source>
</evidence>
<dbReference type="RefSeq" id="XP_041766226.1">
    <property type="nucleotide sequence ID" value="XM_041910292.1"/>
</dbReference>
<accession>A0A182VA08</accession>
<sequence length="115" mass="13165">MAIRVELLLAMVLLPLLLLESVVPYAAAEKVWVDRDNVYCGHLDCTKVATFKGERFCTLCDTRHFCECKETREPLPYMYACPGTEPCQSSDRLGSCRKTMHDELCNRIDQAFLEQ</sequence>
<dbReference type="KEGG" id="amer:121590522"/>
<dbReference type="VEuPathDB" id="VectorBase:AMEM011397"/>
<protein>
    <submittedName>
        <fullName evidence="2">Uncharacterized protein</fullName>
    </submittedName>
</protein>
<dbReference type="VEuPathDB" id="VectorBase:AMEM21_000386"/>
<name>A0A182VA08_ANOME</name>
<keyword evidence="1" id="KW-0732">Signal</keyword>
<dbReference type="Proteomes" id="UP000075903">
    <property type="component" value="Unassembled WGS sequence"/>
</dbReference>
<reference evidence="2" key="1">
    <citation type="submission" date="2020-05" db="UniProtKB">
        <authorList>
            <consortium name="EnsemblMetazoa"/>
        </authorList>
    </citation>
    <scope>IDENTIFICATION</scope>
    <source>
        <strain evidence="2">MAF</strain>
    </source>
</reference>
<proteinExistence type="predicted"/>
<dbReference type="EnsemblMetazoa" id="AMEM011397-RA">
    <property type="protein sequence ID" value="AMEM011397-PA"/>
    <property type="gene ID" value="AMEM011397"/>
</dbReference>
<feature type="signal peptide" evidence="1">
    <location>
        <begin position="1"/>
        <end position="28"/>
    </location>
</feature>
<dbReference type="AlphaFoldDB" id="A0A182VA08"/>